<feature type="repeat" description="WD" evidence="3">
    <location>
        <begin position="1557"/>
        <end position="1600"/>
    </location>
</feature>
<dbReference type="Pfam" id="PF00656">
    <property type="entry name" value="Peptidase_C14"/>
    <property type="match status" value="1"/>
</dbReference>
<feature type="domain" description="NACHT" evidence="5">
    <location>
        <begin position="318"/>
        <end position="462"/>
    </location>
</feature>
<dbReference type="CDD" id="cd00200">
    <property type="entry name" value="WD40"/>
    <property type="match status" value="4"/>
</dbReference>
<dbReference type="RefSeq" id="WP_253762483.1">
    <property type="nucleotide sequence ID" value="NZ_JAMZDZ010000001.1"/>
</dbReference>
<evidence type="ECO:0000256" key="1">
    <source>
        <dbReference type="ARBA" id="ARBA00022574"/>
    </source>
</evidence>
<dbReference type="PANTHER" id="PTHR19848:SF8">
    <property type="entry name" value="F-BOX AND WD REPEAT DOMAIN CONTAINING 7"/>
    <property type="match status" value="1"/>
</dbReference>
<feature type="repeat" description="WD" evidence="3">
    <location>
        <begin position="1512"/>
        <end position="1555"/>
    </location>
</feature>
<dbReference type="PROSITE" id="PS50294">
    <property type="entry name" value="WD_REPEATS_REGION"/>
    <property type="match status" value="14"/>
</dbReference>
<reference evidence="7" key="1">
    <citation type="journal article" date="2019" name="Int. J. Syst. Evol. Microbiol.">
        <title>The Global Catalogue of Microorganisms (GCM) 10K type strain sequencing project: providing services to taxonomists for standard genome sequencing and annotation.</title>
        <authorList>
            <consortium name="The Broad Institute Genomics Platform"/>
            <consortium name="The Broad Institute Genome Sequencing Center for Infectious Disease"/>
            <person name="Wu L."/>
            <person name="Ma J."/>
        </authorList>
    </citation>
    <scope>NUCLEOTIDE SEQUENCE [LARGE SCALE GENOMIC DNA]</scope>
    <source>
        <strain evidence="7">CGMCC 4.7289</strain>
    </source>
</reference>
<feature type="repeat" description="WD" evidence="3">
    <location>
        <begin position="1067"/>
        <end position="1110"/>
    </location>
</feature>
<dbReference type="Pfam" id="PF00400">
    <property type="entry name" value="WD40"/>
    <property type="match status" value="13"/>
</dbReference>
<comment type="caution">
    <text evidence="6">The sequence shown here is derived from an EMBL/GenBank/DDBJ whole genome shotgun (WGS) entry which is preliminary data.</text>
</comment>
<feature type="repeat" description="WD" evidence="3">
    <location>
        <begin position="1291"/>
        <end position="1334"/>
    </location>
</feature>
<dbReference type="InterPro" id="IPR007111">
    <property type="entry name" value="NACHT_NTPase"/>
</dbReference>
<sequence>MAGRFFVGAATTEYAPSTGLTSLPELAAELDRATRLFTDLGYETVPGFGLNLTSVEFTNRLREFLLNAARRPEDVIVVYYTGHGEVAGSARDVLLLPMADATHDRSFTFLRAGDLTERLLDSDEPGQLVGQQLLFILDTCYAGAGGGSLAAGAVGFVNRLRRTASGPAVAVIVGARDYQQAGVGTFTQALTRSVRQRALAGHEVRHIPLDPLVTQINAEMAASGGAVADQAARLLFVGERAAEFFPNRRYDEWYSNVDVRTRELRLQRDARVRDREAAGLSAQGLSDFVERDDLWLFTGRHAALRQATAWLAGAAPPTMVITGDPGSGKSALLARLDMLADPARSARIPNIHSLPPDTVPQPGSITRFVHARGLTPLGLLAALAEACGVEDVAAVDTPGGLVTHLRDRADPVTVVIDGLDEAAGEPGDPHTAGLALVDTVLAPLVKAATRVPLRLLIGTRSHLIGALGAPLDVVHLDRRYADRPSLRRYVRSCLTELVESSPYRGLRPAYLDAVVDAIAEAAGDSFLVALITARSLALRADPVADPYDAGWRTSLPREAAEAMRQDLDGRLGPAADRARDLLLPLAYAQGTGLPWEDVWPELATRLTGRRCGNRDLDWLIEHAGYYVIETRLNRGSAYRLYHAALGAHLRTGRDAGPDHGVIVDVLLDRVPRLPDGTRDWARAHPYTAAAVAGHAAPAGRLDELLAEPRLLTETPAGPLLAVLDHVRTPRARATADAYRRAAGRMQAYPGEKAAYLQLAARSARAPHLADEISASGLPLPWATHWASLRQHPPHQTLTWHRDWVTAVAIGEVTGRSVVASASADRTVRLWDVTTGRPFGAPLAEHTDWVTTVAFGQVDDRAIVISGGNDGTVRRWDAVTGRPLPGPGGRSHPGEVRSVAFGRLDGRPIVVSGGEDEAVRVWDAATGRPVGRPLTGLAAGAYCVAVGRVRDGIAVAAGGADGTVLIWDAATGQPIGEPLEHDGKIRSVAFGRIGEDMAVICGADDHRVHVRCATTGELLTAPYAGHAAAVTSVAYGRRGTQPVIVSGSNDQTVQMWDAETGALIGAPFTGHTGWVLSVACRTREGRLLIASGGADETVRLWDSASGEPIGEPFTGHTDMVTAVAAGTADGETIVVSGSADHSVRRWDAVSGQPLGPASIGHTATVTAVGFGEVDGQPVVASAAADHSVRLWDPASGEPIGQHLDAGTPLRTVAIGPAGERTVIVAGGDDGALRVWDAAGRRAVHTPLTGHDAPVTAVAIGDAEGRPVIVSGGADHTVRLWNAATGEPITEPLTGHTDVVTSVAIATVDGQPVVASGALDRTVRLWDAETGEALDDPAVEPAAVHSVAFGNLGREPMIVSGGADAYVRIADAGTGERVADLYAGPAGVRAVAVAGSQPLLVAGGADHVLRAWDAATRQVVAAPFDGHRGPVTAVALGRLAGSLVVVSGSTDHTVRRWDAGTGRPLGPPLTGHADGVRSVAYGQWGGRGLIASAGDDRTVRLWDAATGVPVGEPFTGHRGMVNAVVFGEVAGRPVVISGGNDHTVRVWDLSEHELLYSPITAHEGYVSAVAFARLAGRPIVVTGGHDQVLRIWDAATGEPVGDPLAGHTDDVNAVSCEELSDRLVIASASNDGTVRAWDAAAGEPIGSPSTPHEGWVHTVALGRLGDRPILVSGGTDQTLCVRSLAGVEMARVRLSATVNAVAVRDAAHLVVATDLGLVSLRLPG</sequence>
<keyword evidence="2" id="KW-0677">Repeat</keyword>
<feature type="repeat" description="WD" evidence="3">
    <location>
        <begin position="1422"/>
        <end position="1465"/>
    </location>
</feature>
<dbReference type="PROSITE" id="PS50082">
    <property type="entry name" value="WD_REPEATS_2"/>
    <property type="match status" value="17"/>
</dbReference>
<dbReference type="InterPro" id="IPR011600">
    <property type="entry name" value="Pept_C14_caspase"/>
</dbReference>
<evidence type="ECO:0000256" key="2">
    <source>
        <dbReference type="ARBA" id="ARBA00022737"/>
    </source>
</evidence>
<feature type="repeat" description="WD" evidence="3">
    <location>
        <begin position="842"/>
        <end position="885"/>
    </location>
</feature>
<dbReference type="SUPFAM" id="SSF50998">
    <property type="entry name" value="Quinoprotein alcohol dehydrogenase-like"/>
    <property type="match status" value="3"/>
</dbReference>
<dbReference type="InterPro" id="IPR020472">
    <property type="entry name" value="WD40_PAC1"/>
</dbReference>
<dbReference type="Gene3D" id="3.40.50.1460">
    <property type="match status" value="1"/>
</dbReference>
<name>A0ABV8LW65_9ACTN</name>
<feature type="repeat" description="WD" evidence="3">
    <location>
        <begin position="797"/>
        <end position="840"/>
    </location>
</feature>
<dbReference type="InterPro" id="IPR019775">
    <property type="entry name" value="WD40_repeat_CS"/>
</dbReference>
<evidence type="ECO:0000256" key="3">
    <source>
        <dbReference type="PROSITE-ProRule" id="PRU00221"/>
    </source>
</evidence>
<dbReference type="SUPFAM" id="SSF52540">
    <property type="entry name" value="P-loop containing nucleoside triphosphate hydrolases"/>
    <property type="match status" value="1"/>
</dbReference>
<evidence type="ECO:0000313" key="6">
    <source>
        <dbReference type="EMBL" id="MFC4134995.1"/>
    </source>
</evidence>
<dbReference type="InterPro" id="IPR015943">
    <property type="entry name" value="WD40/YVTN_repeat-like_dom_sf"/>
</dbReference>
<dbReference type="InterPro" id="IPR011047">
    <property type="entry name" value="Quinoprotein_ADH-like_sf"/>
</dbReference>
<keyword evidence="1 3" id="KW-0853">WD repeat</keyword>
<evidence type="ECO:0000259" key="5">
    <source>
        <dbReference type="Pfam" id="PF05729"/>
    </source>
</evidence>
<dbReference type="SUPFAM" id="SSF52129">
    <property type="entry name" value="Caspase-like"/>
    <property type="match status" value="1"/>
</dbReference>
<keyword evidence="7" id="KW-1185">Reference proteome</keyword>
<dbReference type="Proteomes" id="UP001595816">
    <property type="component" value="Unassembled WGS sequence"/>
</dbReference>
<proteinExistence type="predicted"/>
<feature type="repeat" description="WD" evidence="3">
    <location>
        <begin position="1379"/>
        <end position="1420"/>
    </location>
</feature>
<dbReference type="PRINTS" id="PR00320">
    <property type="entry name" value="GPROTEINBRPT"/>
</dbReference>
<feature type="repeat" description="WD" evidence="3">
    <location>
        <begin position="1157"/>
        <end position="1200"/>
    </location>
</feature>
<dbReference type="PROSITE" id="PS00678">
    <property type="entry name" value="WD_REPEATS_1"/>
    <property type="match status" value="8"/>
</dbReference>
<dbReference type="EMBL" id="JBHSAY010000019">
    <property type="protein sequence ID" value="MFC4134995.1"/>
    <property type="molecule type" value="Genomic_DNA"/>
</dbReference>
<feature type="repeat" description="WD" evidence="3">
    <location>
        <begin position="1112"/>
        <end position="1155"/>
    </location>
</feature>
<evidence type="ECO:0000313" key="7">
    <source>
        <dbReference type="Proteomes" id="UP001595816"/>
    </source>
</evidence>
<dbReference type="InterPro" id="IPR029030">
    <property type="entry name" value="Caspase-like_dom_sf"/>
</dbReference>
<accession>A0ABV8LW65</accession>
<organism evidence="6 7">
    <name type="scientific">Hamadaea flava</name>
    <dbReference type="NCBI Taxonomy" id="1742688"/>
    <lineage>
        <taxon>Bacteria</taxon>
        <taxon>Bacillati</taxon>
        <taxon>Actinomycetota</taxon>
        <taxon>Actinomycetes</taxon>
        <taxon>Micromonosporales</taxon>
        <taxon>Micromonosporaceae</taxon>
        <taxon>Hamadaea</taxon>
    </lineage>
</organism>
<feature type="repeat" description="WD" evidence="3">
    <location>
        <begin position="888"/>
        <end position="931"/>
    </location>
</feature>
<feature type="repeat" description="WD" evidence="3">
    <location>
        <begin position="1246"/>
        <end position="1289"/>
    </location>
</feature>
<feature type="repeat" description="WD" evidence="3">
    <location>
        <begin position="1602"/>
        <end position="1645"/>
    </location>
</feature>
<dbReference type="Pfam" id="PF05729">
    <property type="entry name" value="NACHT"/>
    <property type="match status" value="1"/>
</dbReference>
<feature type="repeat" description="WD" evidence="3">
    <location>
        <begin position="1467"/>
        <end position="1510"/>
    </location>
</feature>
<dbReference type="InterPro" id="IPR027417">
    <property type="entry name" value="P-loop_NTPase"/>
</dbReference>
<feature type="domain" description="Peptidase C14 caspase" evidence="4">
    <location>
        <begin position="22"/>
        <end position="198"/>
    </location>
</feature>
<protein>
    <submittedName>
        <fullName evidence="6">Caspase family protein</fullName>
    </submittedName>
</protein>
<dbReference type="InterPro" id="IPR001680">
    <property type="entry name" value="WD40_rpt"/>
</dbReference>
<feature type="repeat" description="WD" evidence="3">
    <location>
        <begin position="1022"/>
        <end position="1065"/>
    </location>
</feature>
<gene>
    <name evidence="6" type="ORF">ACFOZ4_30665</name>
</gene>
<feature type="repeat" description="WD" evidence="3">
    <location>
        <begin position="1222"/>
        <end position="1244"/>
    </location>
</feature>
<dbReference type="SMART" id="SM00320">
    <property type="entry name" value="WD40"/>
    <property type="match status" value="20"/>
</dbReference>
<dbReference type="Gene3D" id="2.130.10.10">
    <property type="entry name" value="YVTN repeat-like/Quinoprotein amine dehydrogenase"/>
    <property type="match status" value="6"/>
</dbReference>
<dbReference type="PANTHER" id="PTHR19848">
    <property type="entry name" value="WD40 REPEAT PROTEIN"/>
    <property type="match status" value="1"/>
</dbReference>
<feature type="repeat" description="WD" evidence="3">
    <location>
        <begin position="950"/>
        <end position="976"/>
    </location>
</feature>
<evidence type="ECO:0000259" key="4">
    <source>
        <dbReference type="Pfam" id="PF00656"/>
    </source>
</evidence>